<feature type="compositionally biased region" description="Polar residues" evidence="5">
    <location>
        <begin position="648"/>
        <end position="665"/>
    </location>
</feature>
<feature type="compositionally biased region" description="Low complexity" evidence="5">
    <location>
        <begin position="254"/>
        <end position="272"/>
    </location>
</feature>
<keyword evidence="3 4" id="KW-0440">LIM domain</keyword>
<dbReference type="PANTHER" id="PTHR24214:SF62">
    <property type="entry name" value="LEUPAXIN"/>
    <property type="match status" value="1"/>
</dbReference>
<feature type="compositionally biased region" description="Polar residues" evidence="5">
    <location>
        <begin position="1"/>
        <end position="13"/>
    </location>
</feature>
<dbReference type="InterPro" id="IPR050604">
    <property type="entry name" value="PDZ-LIM_domain"/>
</dbReference>
<feature type="compositionally biased region" description="Polar residues" evidence="5">
    <location>
        <begin position="115"/>
        <end position="128"/>
    </location>
</feature>
<gene>
    <name evidence="7" type="ORF">PRZ48_001421</name>
</gene>
<name>A0ABR0F2S3_ZASCE</name>
<accession>A0ABR0F2S3</accession>
<evidence type="ECO:0000256" key="5">
    <source>
        <dbReference type="SAM" id="MobiDB-lite"/>
    </source>
</evidence>
<sequence length="924" mass="102452">MSEDQMGQQSHMSSIPLPHTPPRPSRLRECTIAAQDNRSHAANTAQYLSNLRNAQPTRPSGARPPPTSKFGSLRRTETQPAEVKPTSNEDRPALPTSNSMPIMPAKQLSHRRTDSNLAKKSMCSSSSPFAGRPLARPPSATPLPTTAETEETHVVRHAPSMPYLESGSRWMEKQEAKSLRQALEDMDLEEERKIHTAAQDEAAELVWKHRNPEAANAPKVFANPDLPKDYRSHLRKGSYQRRQSQDFSLKGQRSASDGSQTSNSDSSTTSSTKRVTFERPRKVSPPSANGVVSVHKRRESSSKSYDHLAEAVAKDIAIAQRRTSSGSRRILSGEKKMYMHPNDKIWEDPSEEQSPPKKQPQESNGDQQDTTTSTTRPLPSHVRKNPFARVRAQYEKMERSNSAPTLQTLPPAPDLRHERVEIQRNPPSQSRNPWYMSNEALPPTPPSTSEHDADEVAPKMTPTKDGKEVRGDDIRAATSKTRKDYSPNLPRPTVVSDKPGRPIVSFETNWGPKEVVMEEQHAPEPEPEPSKMSRASTFPTAPSSSNSRPPPIPRIAVDDAPPSRPPVPQINFPDEPPSSRRPIPQINVPDGASSRPSIPQINVPDEAPSSRRPIPQINVPDETSVPSIVLPDEPSDNIPAINVEAPSINASGPDQRTSPTRSQAPQRPLPSIRPLPHHAATSPLPKTKSMPHYTPSIRQSGALCAHCALPIAGRILSAAGERFHPGCFVCHECNTNLECVAFYPEPDKQRSERLTRIRARDAGIELPPPEGISDEEYARLQAGDGDETLRFYCHLDFHELFSPRCKSCKTPIEGEVIVACGTEWHVGHFFCAQCGDPFDSSMPFVEKDGYAWCVGCHTNRYSSKCRKCKKPVTDVVVKALGSDWHSECFVCTECNGEFTEGRYFLRGESKDPVCVKCEERRLKA</sequence>
<dbReference type="SMART" id="SM00132">
    <property type="entry name" value="LIM"/>
    <property type="match status" value="3"/>
</dbReference>
<dbReference type="Pfam" id="PF00412">
    <property type="entry name" value="LIM"/>
    <property type="match status" value="3"/>
</dbReference>
<keyword evidence="1 4" id="KW-0479">Metal-binding</keyword>
<feature type="compositionally biased region" description="Basic and acidic residues" evidence="5">
    <location>
        <begin position="299"/>
        <end position="313"/>
    </location>
</feature>
<keyword evidence="2 4" id="KW-0862">Zinc</keyword>
<dbReference type="PROSITE" id="PS00478">
    <property type="entry name" value="LIM_DOMAIN_1"/>
    <property type="match status" value="2"/>
</dbReference>
<feature type="compositionally biased region" description="Polar residues" evidence="5">
    <location>
        <begin position="240"/>
        <end position="253"/>
    </location>
</feature>
<evidence type="ECO:0000313" key="7">
    <source>
        <dbReference type="EMBL" id="KAK4507686.1"/>
    </source>
</evidence>
<dbReference type="SUPFAM" id="SSF57716">
    <property type="entry name" value="Glucocorticoid receptor-like (DNA-binding domain)"/>
    <property type="match status" value="3"/>
</dbReference>
<feature type="domain" description="LIM zinc-binding" evidence="6">
    <location>
        <begin position="702"/>
        <end position="761"/>
    </location>
</feature>
<feature type="region of interest" description="Disordered" evidence="5">
    <location>
        <begin position="1"/>
        <end position="151"/>
    </location>
</feature>
<feature type="domain" description="LIM zinc-binding" evidence="6">
    <location>
        <begin position="863"/>
        <end position="924"/>
    </location>
</feature>
<dbReference type="InterPro" id="IPR001781">
    <property type="entry name" value="Znf_LIM"/>
</dbReference>
<keyword evidence="8" id="KW-1185">Reference proteome</keyword>
<dbReference type="Gene3D" id="2.10.110.10">
    <property type="entry name" value="Cysteine Rich Protein"/>
    <property type="match status" value="3"/>
</dbReference>
<dbReference type="CDD" id="cd08368">
    <property type="entry name" value="LIM"/>
    <property type="match status" value="2"/>
</dbReference>
<feature type="compositionally biased region" description="Basic and acidic residues" evidence="5">
    <location>
        <begin position="515"/>
        <end position="531"/>
    </location>
</feature>
<evidence type="ECO:0000256" key="3">
    <source>
        <dbReference type="ARBA" id="ARBA00023038"/>
    </source>
</evidence>
<dbReference type="Proteomes" id="UP001305779">
    <property type="component" value="Unassembled WGS sequence"/>
</dbReference>
<evidence type="ECO:0000313" key="8">
    <source>
        <dbReference type="Proteomes" id="UP001305779"/>
    </source>
</evidence>
<organism evidence="7 8">
    <name type="scientific">Zasmidium cellare</name>
    <name type="common">Wine cellar mold</name>
    <name type="synonym">Racodium cellare</name>
    <dbReference type="NCBI Taxonomy" id="395010"/>
    <lineage>
        <taxon>Eukaryota</taxon>
        <taxon>Fungi</taxon>
        <taxon>Dikarya</taxon>
        <taxon>Ascomycota</taxon>
        <taxon>Pezizomycotina</taxon>
        <taxon>Dothideomycetes</taxon>
        <taxon>Dothideomycetidae</taxon>
        <taxon>Mycosphaerellales</taxon>
        <taxon>Mycosphaerellaceae</taxon>
        <taxon>Zasmidium</taxon>
    </lineage>
</organism>
<dbReference type="EMBL" id="JAXOVC010000001">
    <property type="protein sequence ID" value="KAK4507686.1"/>
    <property type="molecule type" value="Genomic_DNA"/>
</dbReference>
<evidence type="ECO:0000256" key="4">
    <source>
        <dbReference type="PROSITE-ProRule" id="PRU00125"/>
    </source>
</evidence>
<proteinExistence type="predicted"/>
<feature type="compositionally biased region" description="Basic and acidic residues" evidence="5">
    <location>
        <begin position="331"/>
        <end position="347"/>
    </location>
</feature>
<comment type="caution">
    <text evidence="7">The sequence shown here is derived from an EMBL/GenBank/DDBJ whole genome shotgun (WGS) entry which is preliminary data.</text>
</comment>
<dbReference type="PROSITE" id="PS50023">
    <property type="entry name" value="LIM_DOMAIN_2"/>
    <property type="match status" value="3"/>
</dbReference>
<evidence type="ECO:0000259" key="6">
    <source>
        <dbReference type="PROSITE" id="PS50023"/>
    </source>
</evidence>
<protein>
    <recommendedName>
        <fullName evidence="6">LIM zinc-binding domain-containing protein</fullName>
    </recommendedName>
</protein>
<evidence type="ECO:0000256" key="2">
    <source>
        <dbReference type="ARBA" id="ARBA00022833"/>
    </source>
</evidence>
<feature type="compositionally biased region" description="Basic and acidic residues" evidence="5">
    <location>
        <begin position="449"/>
        <end position="485"/>
    </location>
</feature>
<evidence type="ECO:0000256" key="1">
    <source>
        <dbReference type="ARBA" id="ARBA00022723"/>
    </source>
</evidence>
<dbReference type="PANTHER" id="PTHR24214">
    <property type="entry name" value="PDZ AND LIM DOMAIN PROTEIN ZASP"/>
    <property type="match status" value="1"/>
</dbReference>
<reference evidence="7 8" key="1">
    <citation type="journal article" date="2023" name="G3 (Bethesda)">
        <title>A chromosome-level genome assembly of Zasmidium syzygii isolated from banana leaves.</title>
        <authorList>
            <person name="van Westerhoven A.C."/>
            <person name="Mehrabi R."/>
            <person name="Talebi R."/>
            <person name="Steentjes M.B.F."/>
            <person name="Corcolon B."/>
            <person name="Chong P.A."/>
            <person name="Kema G.H.J."/>
            <person name="Seidl M.F."/>
        </authorList>
    </citation>
    <scope>NUCLEOTIDE SEQUENCE [LARGE SCALE GENOMIC DNA]</scope>
    <source>
        <strain evidence="7 8">P124</strain>
    </source>
</reference>
<feature type="domain" description="LIM zinc-binding" evidence="6">
    <location>
        <begin position="803"/>
        <end position="862"/>
    </location>
</feature>
<feature type="compositionally biased region" description="Polar residues" evidence="5">
    <location>
        <begin position="361"/>
        <end position="377"/>
    </location>
</feature>
<feature type="region of interest" description="Disordered" evidence="5">
    <location>
        <begin position="214"/>
        <end position="691"/>
    </location>
</feature>
<feature type="compositionally biased region" description="Polar residues" evidence="5">
    <location>
        <begin position="34"/>
        <end position="58"/>
    </location>
</feature>